<feature type="domain" description="NADPH-dependent FMN reductase-like" evidence="1">
    <location>
        <begin position="7"/>
        <end position="133"/>
    </location>
</feature>
<reference evidence="2 3" key="1">
    <citation type="submission" date="2022-01" db="EMBL/GenBank/DDBJ databases">
        <title>Flavihumibacter sp. nov., isolated from sediment of a river.</title>
        <authorList>
            <person name="Liu H."/>
        </authorList>
    </citation>
    <scope>NUCLEOTIDE SEQUENCE [LARGE SCALE GENOMIC DNA]</scope>
    <source>
        <strain evidence="2 3">RY-1</strain>
    </source>
</reference>
<proteinExistence type="predicted"/>
<dbReference type="PANTHER" id="PTHR30543">
    <property type="entry name" value="CHROMATE REDUCTASE"/>
    <property type="match status" value="1"/>
</dbReference>
<dbReference type="InterPro" id="IPR029039">
    <property type="entry name" value="Flavoprotein-like_sf"/>
</dbReference>
<dbReference type="Proteomes" id="UP001200145">
    <property type="component" value="Unassembled WGS sequence"/>
</dbReference>
<accession>A0ABS9BD08</accession>
<dbReference type="SUPFAM" id="SSF52218">
    <property type="entry name" value="Flavoproteins"/>
    <property type="match status" value="1"/>
</dbReference>
<keyword evidence="3" id="KW-1185">Reference proteome</keyword>
<dbReference type="InterPro" id="IPR005025">
    <property type="entry name" value="FMN_Rdtase-like_dom"/>
</dbReference>
<dbReference type="Pfam" id="PF03358">
    <property type="entry name" value="FMN_red"/>
    <property type="match status" value="1"/>
</dbReference>
<dbReference type="RefSeq" id="WP_234864108.1">
    <property type="nucleotide sequence ID" value="NZ_JAKEVY010000001.1"/>
</dbReference>
<gene>
    <name evidence="2" type="ORF">L0U88_02910</name>
</gene>
<organism evidence="2 3">
    <name type="scientific">Flavihumibacter fluminis</name>
    <dbReference type="NCBI Taxonomy" id="2909236"/>
    <lineage>
        <taxon>Bacteria</taxon>
        <taxon>Pseudomonadati</taxon>
        <taxon>Bacteroidota</taxon>
        <taxon>Chitinophagia</taxon>
        <taxon>Chitinophagales</taxon>
        <taxon>Chitinophagaceae</taxon>
        <taxon>Flavihumibacter</taxon>
    </lineage>
</organism>
<name>A0ABS9BD08_9BACT</name>
<comment type="caution">
    <text evidence="2">The sequence shown here is derived from an EMBL/GenBank/DDBJ whole genome shotgun (WGS) entry which is preliminary data.</text>
</comment>
<dbReference type="EMBL" id="JAKEVY010000001">
    <property type="protein sequence ID" value="MCF1713578.1"/>
    <property type="molecule type" value="Genomic_DNA"/>
</dbReference>
<dbReference type="InterPro" id="IPR050712">
    <property type="entry name" value="NAD(P)H-dep_reductase"/>
</dbReference>
<sequence length="169" mass="18838">MNSNYTIVSGTNRTGSNTLKIAWQYKDLLAQKGIEAKLLSLENLDVSTRNEQIRELETSLLIPTAKFIFISPEYNGSIPGVLKSLFDSSDIQSCWWGKKALLVGVSTGRAGNLRGMEHLTGILHYLKMMVHHNKLPISVVNVLLNLDGSIKDEPTLKAIHQQLDEFIAF</sequence>
<evidence type="ECO:0000313" key="2">
    <source>
        <dbReference type="EMBL" id="MCF1713578.1"/>
    </source>
</evidence>
<evidence type="ECO:0000313" key="3">
    <source>
        <dbReference type="Proteomes" id="UP001200145"/>
    </source>
</evidence>
<dbReference type="Gene3D" id="3.40.50.360">
    <property type="match status" value="1"/>
</dbReference>
<dbReference type="PANTHER" id="PTHR30543:SF21">
    <property type="entry name" value="NAD(P)H-DEPENDENT FMN REDUCTASE LOT6"/>
    <property type="match status" value="1"/>
</dbReference>
<protein>
    <submittedName>
        <fullName evidence="2">NAD(P)H-dependent oxidoreductase</fullName>
    </submittedName>
</protein>
<evidence type="ECO:0000259" key="1">
    <source>
        <dbReference type="Pfam" id="PF03358"/>
    </source>
</evidence>